<protein>
    <submittedName>
        <fullName evidence="1">2,3-bisphosphoglycerate-dependent phosphoglycerate mutase</fullName>
        <ecNumber evidence="1">5.4.2.11</ecNumber>
    </submittedName>
</protein>
<keyword evidence="1" id="KW-0413">Isomerase</keyword>
<dbReference type="SUPFAM" id="SSF53254">
    <property type="entry name" value="Phosphoglycerate mutase-like"/>
    <property type="match status" value="1"/>
</dbReference>
<proteinExistence type="predicted"/>
<sequence>MATDLVLVRHATSVVPTPGGPDEMTRPLRPEGLVQARDLVGELLALAPTAVASSPYLRAVQTVEPAARALGLAVGTRWELREWDSGLAPTPDYARHHVHRWEHPDEARPGAESIADLDRRVGAALARLAGEHDGGAVLVGTHGTHGTFAARALLAAGAEVDWPFLVAMPMPAVYVVRWDGGRGATAVRGPGLPLDRA</sequence>
<name>A0ABU1Q4B3_9PSEU</name>
<dbReference type="EC" id="5.4.2.11" evidence="1"/>
<dbReference type="SMART" id="SM00855">
    <property type="entry name" value="PGAM"/>
    <property type="match status" value="1"/>
</dbReference>
<evidence type="ECO:0000313" key="1">
    <source>
        <dbReference type="EMBL" id="MDR6597740.1"/>
    </source>
</evidence>
<dbReference type="EMBL" id="JAVDSG010000001">
    <property type="protein sequence ID" value="MDR6597740.1"/>
    <property type="molecule type" value="Genomic_DNA"/>
</dbReference>
<gene>
    <name evidence="1" type="ORF">J2S66_006124</name>
</gene>
<keyword evidence="2" id="KW-1185">Reference proteome</keyword>
<dbReference type="CDD" id="cd07067">
    <property type="entry name" value="HP_PGM_like"/>
    <property type="match status" value="1"/>
</dbReference>
<dbReference type="Gene3D" id="3.40.50.1240">
    <property type="entry name" value="Phosphoglycerate mutase-like"/>
    <property type="match status" value="1"/>
</dbReference>
<dbReference type="RefSeq" id="WP_310311387.1">
    <property type="nucleotide sequence ID" value="NZ_BAAAXB010000001.1"/>
</dbReference>
<accession>A0ABU1Q4B3</accession>
<dbReference type="Pfam" id="PF00300">
    <property type="entry name" value="His_Phos_1"/>
    <property type="match status" value="1"/>
</dbReference>
<organism evidence="1 2">
    <name type="scientific">Saccharothrix longispora</name>
    <dbReference type="NCBI Taxonomy" id="33920"/>
    <lineage>
        <taxon>Bacteria</taxon>
        <taxon>Bacillati</taxon>
        <taxon>Actinomycetota</taxon>
        <taxon>Actinomycetes</taxon>
        <taxon>Pseudonocardiales</taxon>
        <taxon>Pseudonocardiaceae</taxon>
        <taxon>Saccharothrix</taxon>
    </lineage>
</organism>
<dbReference type="GO" id="GO:0004619">
    <property type="term" value="F:phosphoglycerate mutase activity"/>
    <property type="evidence" value="ECO:0007669"/>
    <property type="project" value="UniProtKB-EC"/>
</dbReference>
<evidence type="ECO:0000313" key="2">
    <source>
        <dbReference type="Proteomes" id="UP001268819"/>
    </source>
</evidence>
<dbReference type="Proteomes" id="UP001268819">
    <property type="component" value="Unassembled WGS sequence"/>
</dbReference>
<dbReference type="InterPro" id="IPR029033">
    <property type="entry name" value="His_PPase_superfam"/>
</dbReference>
<dbReference type="InterPro" id="IPR013078">
    <property type="entry name" value="His_Pase_superF_clade-1"/>
</dbReference>
<reference evidence="1 2" key="1">
    <citation type="submission" date="2023-07" db="EMBL/GenBank/DDBJ databases">
        <title>Sequencing the genomes of 1000 actinobacteria strains.</title>
        <authorList>
            <person name="Klenk H.-P."/>
        </authorList>
    </citation>
    <scope>NUCLEOTIDE SEQUENCE [LARGE SCALE GENOMIC DNA]</scope>
    <source>
        <strain evidence="1 2">DSM 43749</strain>
    </source>
</reference>
<comment type="caution">
    <text evidence="1">The sequence shown here is derived from an EMBL/GenBank/DDBJ whole genome shotgun (WGS) entry which is preliminary data.</text>
</comment>